<dbReference type="EMBL" id="JAZDWU010000006">
    <property type="protein sequence ID" value="KAK9999044.1"/>
    <property type="molecule type" value="Genomic_DNA"/>
</dbReference>
<organism evidence="3 4">
    <name type="scientific">Lithocarpus litseifolius</name>
    <dbReference type="NCBI Taxonomy" id="425828"/>
    <lineage>
        <taxon>Eukaryota</taxon>
        <taxon>Viridiplantae</taxon>
        <taxon>Streptophyta</taxon>
        <taxon>Embryophyta</taxon>
        <taxon>Tracheophyta</taxon>
        <taxon>Spermatophyta</taxon>
        <taxon>Magnoliopsida</taxon>
        <taxon>eudicotyledons</taxon>
        <taxon>Gunneridae</taxon>
        <taxon>Pentapetalae</taxon>
        <taxon>rosids</taxon>
        <taxon>fabids</taxon>
        <taxon>Fagales</taxon>
        <taxon>Fagaceae</taxon>
        <taxon>Lithocarpus</taxon>
    </lineage>
</organism>
<feature type="compositionally biased region" description="Basic residues" evidence="2">
    <location>
        <begin position="1"/>
        <end position="13"/>
    </location>
</feature>
<feature type="coiled-coil region" evidence="1">
    <location>
        <begin position="382"/>
        <end position="409"/>
    </location>
</feature>
<evidence type="ECO:0000313" key="4">
    <source>
        <dbReference type="Proteomes" id="UP001459277"/>
    </source>
</evidence>
<feature type="compositionally biased region" description="Acidic residues" evidence="2">
    <location>
        <begin position="169"/>
        <end position="184"/>
    </location>
</feature>
<feature type="compositionally biased region" description="Basic and acidic residues" evidence="2">
    <location>
        <begin position="185"/>
        <end position="202"/>
    </location>
</feature>
<keyword evidence="4" id="KW-1185">Reference proteome</keyword>
<dbReference type="AlphaFoldDB" id="A0AAW2CPA2"/>
<evidence type="ECO:0000256" key="1">
    <source>
        <dbReference type="SAM" id="Coils"/>
    </source>
</evidence>
<protein>
    <submittedName>
        <fullName evidence="3">Uncharacterized protein</fullName>
    </submittedName>
</protein>
<name>A0AAW2CPA2_9ROSI</name>
<sequence>MLGKKGFAKLKSAKKGDDSFEAYSDVVPFESDLPPMGNIVLKRSPPPSTRTSSNKRPAASKFRSTIPQPSIDAPPSSKTQGNKKKPSPPLAPTPNERRSKHKKDSFATHPISLDESESETEAVSLATPLIISTNNPFAALSQAVKDGSSLVITPSFISSSTSYRPDGDLSSEDSEEVLEDPDDELAMKKRVSESDKENKGDHEVGFMEAFKESGVALPTATSPAMNAVLIPAILSAPISTIPTASVSVTPTTPVPAIPTTPTITRPSPFPTAPSQFGVGSSSTTVPSPVSMAAAFFACFDQPEVNDLDPADFWGSRPPYVDFHGFRVPEDCASHLEVVYSSRGDFMQGFCLGRFAREHFLKMLGSVKNDIEYNFVDTIQPTVDAIDTSIKVLRKEMADLEGRRERLLSSIGESNSFGD</sequence>
<evidence type="ECO:0000313" key="3">
    <source>
        <dbReference type="EMBL" id="KAK9999044.1"/>
    </source>
</evidence>
<reference evidence="3 4" key="1">
    <citation type="submission" date="2024-01" db="EMBL/GenBank/DDBJ databases">
        <title>A telomere-to-telomere, gap-free genome of sweet tea (Lithocarpus litseifolius).</title>
        <authorList>
            <person name="Zhou J."/>
        </authorList>
    </citation>
    <scope>NUCLEOTIDE SEQUENCE [LARGE SCALE GENOMIC DNA]</scope>
    <source>
        <strain evidence="3">Zhou-2022a</strain>
        <tissue evidence="3">Leaf</tissue>
    </source>
</reference>
<keyword evidence="1" id="KW-0175">Coiled coil</keyword>
<comment type="caution">
    <text evidence="3">The sequence shown here is derived from an EMBL/GenBank/DDBJ whole genome shotgun (WGS) entry which is preliminary data.</text>
</comment>
<evidence type="ECO:0000256" key="2">
    <source>
        <dbReference type="SAM" id="MobiDB-lite"/>
    </source>
</evidence>
<feature type="region of interest" description="Disordered" evidence="2">
    <location>
        <begin position="1"/>
        <end position="122"/>
    </location>
</feature>
<feature type="region of interest" description="Disordered" evidence="2">
    <location>
        <begin position="161"/>
        <end position="202"/>
    </location>
</feature>
<proteinExistence type="predicted"/>
<dbReference type="Proteomes" id="UP001459277">
    <property type="component" value="Unassembled WGS sequence"/>
</dbReference>
<gene>
    <name evidence="3" type="ORF">SO802_018647</name>
</gene>
<accession>A0AAW2CPA2</accession>